<keyword evidence="13" id="KW-1185">Reference proteome</keyword>
<dbReference type="PANTHER" id="PTHR10102">
    <property type="entry name" value="DNA-DIRECTED RNA POLYMERASE, MITOCHONDRIAL"/>
    <property type="match status" value="1"/>
</dbReference>
<dbReference type="SMART" id="SM01311">
    <property type="entry name" value="RPOL_N"/>
    <property type="match status" value="1"/>
</dbReference>
<dbReference type="PROSITE" id="PS00900">
    <property type="entry name" value="RNA_POL_PHAGE_1"/>
    <property type="match status" value="1"/>
</dbReference>
<accession>A0ABR3PEF6</accession>
<dbReference type="InterPro" id="IPR046950">
    <property type="entry name" value="DNA-dir_Rpol_C_phage-type"/>
</dbReference>
<proteinExistence type="inferred from homology"/>
<dbReference type="Pfam" id="PF00940">
    <property type="entry name" value="RNA_pol"/>
    <property type="match status" value="1"/>
</dbReference>
<reference evidence="12 13" key="1">
    <citation type="submission" date="2024-07" db="EMBL/GenBank/DDBJ databases">
        <title>Draft sequence of the Neodothiora populina.</title>
        <authorList>
            <person name="Drown D.D."/>
            <person name="Schuette U.S."/>
            <person name="Buechlein A.B."/>
            <person name="Rusch D.R."/>
            <person name="Winton L.W."/>
            <person name="Adams G.A."/>
        </authorList>
    </citation>
    <scope>NUCLEOTIDE SEQUENCE [LARGE SCALE GENOMIC DNA]</scope>
    <source>
        <strain evidence="12 13">CPC 39397</strain>
    </source>
</reference>
<evidence type="ECO:0000256" key="1">
    <source>
        <dbReference type="ARBA" id="ARBA00004026"/>
    </source>
</evidence>
<comment type="catalytic activity">
    <reaction evidence="8 9">
        <text>RNA(n) + a ribonucleoside 5'-triphosphate = RNA(n+1) + diphosphate</text>
        <dbReference type="Rhea" id="RHEA:21248"/>
        <dbReference type="Rhea" id="RHEA-COMP:14527"/>
        <dbReference type="Rhea" id="RHEA-COMP:17342"/>
        <dbReference type="ChEBI" id="CHEBI:33019"/>
        <dbReference type="ChEBI" id="CHEBI:61557"/>
        <dbReference type="ChEBI" id="CHEBI:140395"/>
        <dbReference type="EC" id="2.7.7.6"/>
    </reaction>
</comment>
<dbReference type="PANTHER" id="PTHR10102:SF0">
    <property type="entry name" value="DNA-DIRECTED RNA POLYMERASE, MITOCHONDRIAL"/>
    <property type="match status" value="1"/>
</dbReference>
<feature type="region of interest" description="Disordered" evidence="10">
    <location>
        <begin position="295"/>
        <end position="329"/>
    </location>
</feature>
<feature type="compositionally biased region" description="Low complexity" evidence="10">
    <location>
        <begin position="1366"/>
        <end position="1376"/>
    </location>
</feature>
<dbReference type="EMBL" id="JBFMKM010000008">
    <property type="protein sequence ID" value="KAL1304511.1"/>
    <property type="molecule type" value="Genomic_DNA"/>
</dbReference>
<feature type="compositionally biased region" description="Low complexity" evidence="10">
    <location>
        <begin position="299"/>
        <end position="308"/>
    </location>
</feature>
<keyword evidence="5 9" id="KW-0808">Transferase</keyword>
<comment type="caution">
    <text evidence="12">The sequence shown here is derived from an EMBL/GenBank/DDBJ whole genome shotgun (WGS) entry which is preliminary data.</text>
</comment>
<protein>
    <recommendedName>
        <fullName evidence="3 9">DNA-directed RNA polymerase</fullName>
        <ecNumber evidence="3 9">2.7.7.6</ecNumber>
    </recommendedName>
</protein>
<organism evidence="12 13">
    <name type="scientific">Neodothiora populina</name>
    <dbReference type="NCBI Taxonomy" id="2781224"/>
    <lineage>
        <taxon>Eukaryota</taxon>
        <taxon>Fungi</taxon>
        <taxon>Dikarya</taxon>
        <taxon>Ascomycota</taxon>
        <taxon>Pezizomycotina</taxon>
        <taxon>Dothideomycetes</taxon>
        <taxon>Dothideomycetidae</taxon>
        <taxon>Dothideales</taxon>
        <taxon>Dothioraceae</taxon>
        <taxon>Neodothiora</taxon>
    </lineage>
</organism>
<sequence>MLVRAAGRRQSRHSSLQLAHLADSLHLPFLCPAQLRWSERHSRHAAQVRSQSSKTVAPSRLPPSRLQSLSHSQARHLATAAEAYQSTSVPHYPPPNITDAKPQSWDQFSPSSDPDLPFIDLRESVAQPQEYMRSRMGIGGWPEDMLENIETNLRVERFGRCKRIIHRLVDQNVAPHYVPYVHFKFLDARLGSMPSDRHGRQLVFEDMTDWFENEVMAKNVSIDSRVLVTMIRGALDALEGVKLERAVRQYYHLAVAQGDEMVDEVINSEDYTDEQLWTLVEIMPEFAPEDLDLQELDKQQQQQQQQQQDTEGESALPGKDDADIPDTLPGMFKDLPRLVQTEQKGFGLTTLKNTLHRAEEALNPTIYADGARAPLTRRERQQIIEESASEAAVEKWKNEDQHLKALGIHSELDPHRPIGGLMWQWYSALLPVLQEELAECRKLLDRADKQEAINDDRLAYGAHLESVPLPQVAATTILYVMSLIAGGKDRNTGLFTTELKLARLSANIGKSLQNEAVLLAAQKAERKKKASKRAKPASEAKPSKRAMLEPSDLQWPLTIRVKLGAMLVSKLIETAKMPVSRTHPRSKEVVTQLQPAFLHKTVYEHGRKQGLLSACSDLIEKLDRDPVGHLIAKRLPMVIEPEPWTDFSKGGYLYYPTSVIRFGTADKVPRDYARAAINRGDLTQIFSALDVLGKIPWQINEDVLRVQVEAWNTGEAIANFAPLQPTEEAVEKPADETNADAMRTYRRLKKEQADKISGYHSQRCFQNFQLEIARAFRHEKMYFPHNIDFRGRAYPIPPYLNHMGADNVRALMKFADGKELGVEGLRWLKIHLANVFGYDKASLREREEFVMEHLSDVYDSATNPLSGGRWWLKSEDAWQTLAACCELKAALDSPDPTKFVSTLPIHQDGTCNGLQHYAALGGDAIGARQVNLEPGDRPSDVYTAVADGVRAQVERDFKEGHPVAKILHGRITRKVVKQPVMTNVYGVTYYGARLQVKRQLEELFPEIKASDPIDHLTLASYVARKIFESLGEMFRGAQAIQQWLGECADRISHCVTLEQIQEMQRAPGVDPLAAVNPKKAGKGRRSLESLARLSSSKQLFRSSVIWTTPLRLPVVQPYRTTKRRLVPTSLSKLSLQEPTTLDPVSRRKQLQGFPPNFIHSLDATHMMLSANKCYERGIAFASIHDSFWTHACDINDLSRILRDAFVDMHSEDIIGRLRHEFEARYKGAMYLASVDLRSSVGKKIMDFQKRRKASPGVKQGADQSYQVNELLIEAERHRLLVSENPEERKRGEEMVTAGSIFAAEKDAEQALAIPADITDSKLGEIPSDEAAATNFDAKVSTLVDSTPDEDADVSEMVDDAADDETSASSTSQTASKSGKKKQQVRRAYVWLPLHFPAVPEKGTFDVRRLKQSTYFFH</sequence>
<dbReference type="Gene3D" id="1.10.1320.10">
    <property type="entry name" value="DNA-directed RNA polymerase, N-terminal domain"/>
    <property type="match status" value="1"/>
</dbReference>
<keyword evidence="4 9" id="KW-0240">DNA-directed RNA polymerase</keyword>
<evidence type="ECO:0000259" key="11">
    <source>
        <dbReference type="SMART" id="SM01311"/>
    </source>
</evidence>
<dbReference type="Pfam" id="PF14700">
    <property type="entry name" value="RPOL_N"/>
    <property type="match status" value="1"/>
</dbReference>
<evidence type="ECO:0000256" key="3">
    <source>
        <dbReference type="ARBA" id="ARBA00012418"/>
    </source>
</evidence>
<evidence type="ECO:0000256" key="5">
    <source>
        <dbReference type="ARBA" id="ARBA00022679"/>
    </source>
</evidence>
<evidence type="ECO:0000313" key="13">
    <source>
        <dbReference type="Proteomes" id="UP001562354"/>
    </source>
</evidence>
<dbReference type="Gene3D" id="1.10.287.280">
    <property type="match status" value="1"/>
</dbReference>
<feature type="region of interest" description="Disordered" evidence="10">
    <location>
        <begin position="42"/>
        <end position="109"/>
    </location>
</feature>
<dbReference type="EC" id="2.7.7.6" evidence="3 9"/>
<keyword evidence="6 9" id="KW-0548">Nucleotidyltransferase</keyword>
<evidence type="ECO:0000256" key="2">
    <source>
        <dbReference type="ARBA" id="ARBA00009493"/>
    </source>
</evidence>
<dbReference type="InterPro" id="IPR037159">
    <property type="entry name" value="RNA_POL_N_sf"/>
</dbReference>
<dbReference type="Gene3D" id="1.10.150.20">
    <property type="entry name" value="5' to 3' exonuclease, C-terminal subdomain"/>
    <property type="match status" value="1"/>
</dbReference>
<feature type="region of interest" description="Disordered" evidence="10">
    <location>
        <begin position="1359"/>
        <end position="1382"/>
    </location>
</feature>
<evidence type="ECO:0000256" key="8">
    <source>
        <dbReference type="ARBA" id="ARBA00048552"/>
    </source>
</evidence>
<evidence type="ECO:0000256" key="7">
    <source>
        <dbReference type="ARBA" id="ARBA00023163"/>
    </source>
</evidence>
<dbReference type="RefSeq" id="XP_069200786.1">
    <property type="nucleotide sequence ID" value="XM_069342976.1"/>
</dbReference>
<evidence type="ECO:0000256" key="10">
    <source>
        <dbReference type="SAM" id="MobiDB-lite"/>
    </source>
</evidence>
<name>A0ABR3PEF6_9PEZI</name>
<comment type="similarity">
    <text evidence="2 9">Belongs to the phage and mitochondrial RNA polymerase family.</text>
</comment>
<dbReference type="InterPro" id="IPR002092">
    <property type="entry name" value="DNA-dir_Rpol_phage-type"/>
</dbReference>
<evidence type="ECO:0000256" key="9">
    <source>
        <dbReference type="RuleBase" id="RU003805"/>
    </source>
</evidence>
<dbReference type="GeneID" id="95977199"/>
<feature type="domain" description="DNA-directed RNA polymerase N-terminal" evidence="11">
    <location>
        <begin position="379"/>
        <end position="694"/>
    </location>
</feature>
<comment type="function">
    <text evidence="1 9">DNA-dependent RNA polymerase catalyzes the transcription of DNA into RNA using the four ribonucleoside triphosphates as substrates.</text>
</comment>
<dbReference type="Proteomes" id="UP001562354">
    <property type="component" value="Unassembled WGS sequence"/>
</dbReference>
<gene>
    <name evidence="12" type="ORF">AAFC00_003498</name>
</gene>
<evidence type="ECO:0000256" key="6">
    <source>
        <dbReference type="ARBA" id="ARBA00022695"/>
    </source>
</evidence>
<feature type="compositionally biased region" description="Low complexity" evidence="10">
    <location>
        <begin position="58"/>
        <end position="72"/>
    </location>
</feature>
<evidence type="ECO:0000256" key="4">
    <source>
        <dbReference type="ARBA" id="ARBA00022478"/>
    </source>
</evidence>
<dbReference type="SUPFAM" id="SSF56672">
    <property type="entry name" value="DNA/RNA polymerases"/>
    <property type="match status" value="1"/>
</dbReference>
<evidence type="ECO:0000313" key="12">
    <source>
        <dbReference type="EMBL" id="KAL1304511.1"/>
    </source>
</evidence>
<dbReference type="PROSITE" id="PS00489">
    <property type="entry name" value="RNA_POL_PHAGE_2"/>
    <property type="match status" value="1"/>
</dbReference>
<keyword evidence="7 9" id="KW-0804">Transcription</keyword>
<dbReference type="InterPro" id="IPR043502">
    <property type="entry name" value="DNA/RNA_pol_sf"/>
</dbReference>
<feature type="region of interest" description="Disordered" evidence="10">
    <location>
        <begin position="527"/>
        <end position="546"/>
    </location>
</feature>
<dbReference type="InterPro" id="IPR029262">
    <property type="entry name" value="RPOL_N"/>
</dbReference>